<dbReference type="Pfam" id="PF00067">
    <property type="entry name" value="p450"/>
    <property type="match status" value="1"/>
</dbReference>
<keyword evidence="6" id="KW-0560">Oxidoreductase</keyword>
<dbReference type="GO" id="GO:0020037">
    <property type="term" value="F:heme binding"/>
    <property type="evidence" value="ECO:0007669"/>
    <property type="project" value="InterPro"/>
</dbReference>
<reference evidence="7" key="1">
    <citation type="submission" date="2023-03" db="EMBL/GenBank/DDBJ databases">
        <title>Massive genome expansion in bonnet fungi (Mycena s.s.) driven by repeated elements and novel gene families across ecological guilds.</title>
        <authorList>
            <consortium name="Lawrence Berkeley National Laboratory"/>
            <person name="Harder C.B."/>
            <person name="Miyauchi S."/>
            <person name="Viragh M."/>
            <person name="Kuo A."/>
            <person name="Thoen E."/>
            <person name="Andreopoulos B."/>
            <person name="Lu D."/>
            <person name="Skrede I."/>
            <person name="Drula E."/>
            <person name="Henrissat B."/>
            <person name="Morin E."/>
            <person name="Kohler A."/>
            <person name="Barry K."/>
            <person name="LaButti K."/>
            <person name="Morin E."/>
            <person name="Salamov A."/>
            <person name="Lipzen A."/>
            <person name="Mereny Z."/>
            <person name="Hegedus B."/>
            <person name="Baldrian P."/>
            <person name="Stursova M."/>
            <person name="Weitz H."/>
            <person name="Taylor A."/>
            <person name="Grigoriev I.V."/>
            <person name="Nagy L.G."/>
            <person name="Martin F."/>
            <person name="Kauserud H."/>
        </authorList>
    </citation>
    <scope>NUCLEOTIDE SEQUENCE</scope>
    <source>
        <strain evidence="7">CBHHK188m</strain>
    </source>
</reference>
<evidence type="ECO:0000313" key="7">
    <source>
        <dbReference type="EMBL" id="KAJ7730354.1"/>
    </source>
</evidence>
<proteinExistence type="inferred from homology"/>
<comment type="caution">
    <text evidence="7">The sequence shown here is derived from an EMBL/GenBank/DDBJ whole genome shotgun (WGS) entry which is preliminary data.</text>
</comment>
<dbReference type="InterPro" id="IPR002401">
    <property type="entry name" value="Cyt_P450_E_grp-I"/>
</dbReference>
<dbReference type="Proteomes" id="UP001215280">
    <property type="component" value="Unassembled WGS sequence"/>
</dbReference>
<dbReference type="GO" id="GO:0005506">
    <property type="term" value="F:iron ion binding"/>
    <property type="evidence" value="ECO:0007669"/>
    <property type="project" value="InterPro"/>
</dbReference>
<evidence type="ECO:0000313" key="8">
    <source>
        <dbReference type="Proteomes" id="UP001215280"/>
    </source>
</evidence>
<comment type="similarity">
    <text evidence="6">Belongs to the cytochrome P450 family.</text>
</comment>
<keyword evidence="8" id="KW-1185">Reference proteome</keyword>
<dbReference type="PRINTS" id="PR00463">
    <property type="entry name" value="EP450I"/>
</dbReference>
<evidence type="ECO:0000256" key="1">
    <source>
        <dbReference type="ARBA" id="ARBA00001971"/>
    </source>
</evidence>
<dbReference type="InterPro" id="IPR050121">
    <property type="entry name" value="Cytochrome_P450_monoxygenase"/>
</dbReference>
<dbReference type="EMBL" id="JARJLG010000191">
    <property type="protein sequence ID" value="KAJ7730354.1"/>
    <property type="molecule type" value="Genomic_DNA"/>
</dbReference>
<evidence type="ECO:0000256" key="5">
    <source>
        <dbReference type="PIRSR" id="PIRSR602401-1"/>
    </source>
</evidence>
<feature type="binding site" description="axial binding residue" evidence="5">
    <location>
        <position position="438"/>
    </location>
    <ligand>
        <name>heme</name>
        <dbReference type="ChEBI" id="CHEBI:30413"/>
    </ligand>
    <ligandPart>
        <name>Fe</name>
        <dbReference type="ChEBI" id="CHEBI:18248"/>
    </ligandPart>
</feature>
<dbReference type="PROSITE" id="PS00086">
    <property type="entry name" value="CYTOCHROME_P450"/>
    <property type="match status" value="1"/>
</dbReference>
<keyword evidence="6" id="KW-0503">Monooxygenase</keyword>
<dbReference type="GO" id="GO:0016705">
    <property type="term" value="F:oxidoreductase activity, acting on paired donors, with incorporation or reduction of molecular oxygen"/>
    <property type="evidence" value="ECO:0007669"/>
    <property type="project" value="InterPro"/>
</dbReference>
<keyword evidence="5 6" id="KW-0349">Heme</keyword>
<dbReference type="GO" id="GO:0004497">
    <property type="term" value="F:monooxygenase activity"/>
    <property type="evidence" value="ECO:0007669"/>
    <property type="project" value="UniProtKB-KW"/>
</dbReference>
<dbReference type="InterPro" id="IPR017972">
    <property type="entry name" value="Cyt_P450_CS"/>
</dbReference>
<gene>
    <name evidence="7" type="ORF">DFH07DRAFT_993910</name>
</gene>
<organism evidence="7 8">
    <name type="scientific">Mycena maculata</name>
    <dbReference type="NCBI Taxonomy" id="230809"/>
    <lineage>
        <taxon>Eukaryota</taxon>
        <taxon>Fungi</taxon>
        <taxon>Dikarya</taxon>
        <taxon>Basidiomycota</taxon>
        <taxon>Agaricomycotina</taxon>
        <taxon>Agaricomycetes</taxon>
        <taxon>Agaricomycetidae</taxon>
        <taxon>Agaricales</taxon>
        <taxon>Marasmiineae</taxon>
        <taxon>Mycenaceae</taxon>
        <taxon>Mycena</taxon>
    </lineage>
</organism>
<comment type="pathway">
    <text evidence="2">Secondary metabolite biosynthesis.</text>
</comment>
<dbReference type="InterPro" id="IPR036396">
    <property type="entry name" value="Cyt_P450_sf"/>
</dbReference>
<dbReference type="CDD" id="cd11062">
    <property type="entry name" value="CYP58-like"/>
    <property type="match status" value="1"/>
</dbReference>
<sequence>MILSSTLDAIWIPVTLCIPFVLLTSTLKKVPGPWLAARTRWYKAYFDLICDGGFLKHLEWLHEEYGHVVRIGPNEVHFSDPSAFDLIYGSRSKFVKDPIVYNAFKQELSSFGLLDPHEAKKRREILSPLFSRQATLKLEQAIHEKVDKLVDRVLSYEGGMACNLFMAFRSATLDIITSYCFAKSFDTLDNPGFQHPILVAVLSGITVIWTFKYFPCLYLVAEHMPGWLMHRISPTSKGYTNLFGFLSKYLDMILADSSVLESADHETIYHHLLHPKLQRYQVPSKKSLLDESLTLLGAGSETVGNVVTTGVFHVLSNERILNRLITELDEAWPDASSYMGYQALEKLPYLTAVVKESIRIAHGVVTPMPRVVGPSDAFISGYHVPAGTVVSIGITFIHENQKIFEMPKNFWPERWLEHTSKDIESNFFIPFSKGPRMCLGINLAWCELYLLFANTFRKIELKVHNTGIEDFDFQQHWLPVFRNRQFHAYVRARQ</sequence>
<comment type="cofactor">
    <cofactor evidence="1 5">
        <name>heme</name>
        <dbReference type="ChEBI" id="CHEBI:30413"/>
    </cofactor>
</comment>
<keyword evidence="4 5" id="KW-0408">Iron</keyword>
<protein>
    <submittedName>
        <fullName evidence="7">Cytochrome P450</fullName>
    </submittedName>
</protein>
<dbReference type="AlphaFoldDB" id="A0AAD7HX13"/>
<evidence type="ECO:0000256" key="6">
    <source>
        <dbReference type="RuleBase" id="RU000461"/>
    </source>
</evidence>
<keyword evidence="3 5" id="KW-0479">Metal-binding</keyword>
<accession>A0AAD7HX13</accession>
<dbReference type="Gene3D" id="1.10.630.10">
    <property type="entry name" value="Cytochrome P450"/>
    <property type="match status" value="1"/>
</dbReference>
<dbReference type="PANTHER" id="PTHR24305">
    <property type="entry name" value="CYTOCHROME P450"/>
    <property type="match status" value="1"/>
</dbReference>
<name>A0AAD7HX13_9AGAR</name>
<evidence type="ECO:0000256" key="3">
    <source>
        <dbReference type="ARBA" id="ARBA00022723"/>
    </source>
</evidence>
<evidence type="ECO:0000256" key="4">
    <source>
        <dbReference type="ARBA" id="ARBA00023004"/>
    </source>
</evidence>
<dbReference type="PANTHER" id="PTHR24305:SF152">
    <property type="entry name" value="P450, PUTATIVE (EUROFUNG)-RELATED"/>
    <property type="match status" value="1"/>
</dbReference>
<dbReference type="PRINTS" id="PR00385">
    <property type="entry name" value="P450"/>
</dbReference>
<dbReference type="SUPFAM" id="SSF48264">
    <property type="entry name" value="Cytochrome P450"/>
    <property type="match status" value="1"/>
</dbReference>
<dbReference type="InterPro" id="IPR001128">
    <property type="entry name" value="Cyt_P450"/>
</dbReference>
<evidence type="ECO:0000256" key="2">
    <source>
        <dbReference type="ARBA" id="ARBA00005179"/>
    </source>
</evidence>